<feature type="transmembrane region" description="Helical" evidence="1">
    <location>
        <begin position="42"/>
        <end position="60"/>
    </location>
</feature>
<dbReference type="RefSeq" id="WP_317702197.1">
    <property type="nucleotide sequence ID" value="NZ_CP136921.1"/>
</dbReference>
<keyword evidence="1" id="KW-0472">Membrane</keyword>
<organism evidence="3 4">
    <name type="scientific">Diaphorobacter limosus</name>
    <dbReference type="NCBI Taxonomy" id="3036128"/>
    <lineage>
        <taxon>Bacteria</taxon>
        <taxon>Pseudomonadati</taxon>
        <taxon>Pseudomonadota</taxon>
        <taxon>Betaproteobacteria</taxon>
        <taxon>Burkholderiales</taxon>
        <taxon>Comamonadaceae</taxon>
        <taxon>Diaphorobacter</taxon>
    </lineage>
</organism>
<keyword evidence="1" id="KW-0812">Transmembrane</keyword>
<name>A0ABZ0J7G5_9BURK</name>
<dbReference type="Pfam" id="PF01757">
    <property type="entry name" value="Acyl_transf_3"/>
    <property type="match status" value="1"/>
</dbReference>
<feature type="transmembrane region" description="Helical" evidence="1">
    <location>
        <begin position="157"/>
        <end position="177"/>
    </location>
</feature>
<reference evidence="3 4" key="1">
    <citation type="submission" date="2023-03" db="EMBL/GenBank/DDBJ databases">
        <title>Diaphorobacter basophil sp. nov., isolated from a sewage-treatment plant.</title>
        <authorList>
            <person name="Yang K."/>
        </authorList>
    </citation>
    <scope>NUCLEOTIDE SEQUENCE [LARGE SCALE GENOMIC DNA]</scope>
    <source>
        <strain evidence="3 4">Y-1</strain>
    </source>
</reference>
<keyword evidence="4" id="KW-1185">Reference proteome</keyword>
<proteinExistence type="predicted"/>
<keyword evidence="1" id="KW-1133">Transmembrane helix</keyword>
<gene>
    <name evidence="3" type="ORF">P4826_01205</name>
</gene>
<dbReference type="InterPro" id="IPR002656">
    <property type="entry name" value="Acyl_transf_3_dom"/>
</dbReference>
<feature type="transmembrane region" description="Helical" evidence="1">
    <location>
        <begin position="189"/>
        <end position="209"/>
    </location>
</feature>
<feature type="transmembrane region" description="Helical" evidence="1">
    <location>
        <begin position="125"/>
        <end position="145"/>
    </location>
</feature>
<accession>A0ABZ0J7G5</accession>
<feature type="transmembrane region" description="Helical" evidence="1">
    <location>
        <begin position="92"/>
        <end position="113"/>
    </location>
</feature>
<evidence type="ECO:0000313" key="4">
    <source>
        <dbReference type="Proteomes" id="UP001303211"/>
    </source>
</evidence>
<feature type="domain" description="Acyltransferase 3" evidence="2">
    <location>
        <begin position="11"/>
        <end position="205"/>
    </location>
</feature>
<dbReference type="EMBL" id="CP136921">
    <property type="protein sequence ID" value="WOO32778.1"/>
    <property type="molecule type" value="Genomic_DNA"/>
</dbReference>
<sequence length="243" mass="27904">MTMLSGFIGVPSIDGAYWSLFVEIRFYALVAIVLVIRRIHQAQVFIFIWLTLSVALEIHPVYKLRYFFITDYSAYFIAGATYFLIWSKGPSLIRIIIITISWWLAMFQATNGLQGFEKHYGTSMNTYAVAGIITIFFAVMMLVSLRRTGIFGRTHWLLVGSLTYPLYLLHQNIGFMVFNVAYPTINAHILFWGTIVAALIFAYAVHFFIERRLSSPLKASLNTFADHIQRLTMRSSGRAETRR</sequence>
<protein>
    <recommendedName>
        <fullName evidence="2">Acyltransferase 3 domain-containing protein</fullName>
    </recommendedName>
</protein>
<evidence type="ECO:0000259" key="2">
    <source>
        <dbReference type="Pfam" id="PF01757"/>
    </source>
</evidence>
<evidence type="ECO:0000256" key="1">
    <source>
        <dbReference type="SAM" id="Phobius"/>
    </source>
</evidence>
<dbReference type="Proteomes" id="UP001303211">
    <property type="component" value="Chromosome"/>
</dbReference>
<feature type="transmembrane region" description="Helical" evidence="1">
    <location>
        <begin position="15"/>
        <end position="35"/>
    </location>
</feature>
<evidence type="ECO:0000313" key="3">
    <source>
        <dbReference type="EMBL" id="WOO32778.1"/>
    </source>
</evidence>
<feature type="transmembrane region" description="Helical" evidence="1">
    <location>
        <begin position="66"/>
        <end position="85"/>
    </location>
</feature>